<keyword evidence="3" id="KW-1185">Reference proteome</keyword>
<organism evidence="2 3">
    <name type="scientific">Sulfuracidifex metallicus DSM 6482 = JCM 9184</name>
    <dbReference type="NCBI Taxonomy" id="523847"/>
    <lineage>
        <taxon>Archaea</taxon>
        <taxon>Thermoproteota</taxon>
        <taxon>Thermoprotei</taxon>
        <taxon>Sulfolobales</taxon>
        <taxon>Sulfolobaceae</taxon>
        <taxon>Sulfuracidifex</taxon>
    </lineage>
</organism>
<evidence type="ECO:0008006" key="4">
    <source>
        <dbReference type="Google" id="ProtNLM"/>
    </source>
</evidence>
<evidence type="ECO:0000313" key="3">
    <source>
        <dbReference type="Proteomes" id="UP000470772"/>
    </source>
</evidence>
<feature type="transmembrane region" description="Helical" evidence="1">
    <location>
        <begin position="7"/>
        <end position="24"/>
    </location>
</feature>
<sequence length="67" mass="7208">MDVAFKIIFVVAFLIQLILAAWVTDDSATSPLTGSQVAIVGTITIILLIVATTIYSQFPESRLGKPK</sequence>
<evidence type="ECO:0000313" key="2">
    <source>
        <dbReference type="EMBL" id="MUN29567.1"/>
    </source>
</evidence>
<comment type="caution">
    <text evidence="2">The sequence shown here is derived from an EMBL/GenBank/DDBJ whole genome shotgun (WGS) entry which is preliminary data.</text>
</comment>
<dbReference type="AlphaFoldDB" id="A0A6A9QJW6"/>
<feature type="transmembrane region" description="Helical" evidence="1">
    <location>
        <begin position="36"/>
        <end position="58"/>
    </location>
</feature>
<dbReference type="OrthoDB" id="44215at2157"/>
<accession>A0A6A9QJW6</accession>
<reference evidence="2 3" key="1">
    <citation type="submission" date="2019-10" db="EMBL/GenBank/DDBJ databases">
        <title>Sequencing and Assembly of Multiple Reported Metal-Biooxidizing Members of the Extremely Thermoacidophilic Archaeal Family Sulfolobaceae.</title>
        <authorList>
            <person name="Counts J.A."/>
            <person name="Kelly R.M."/>
        </authorList>
    </citation>
    <scope>NUCLEOTIDE SEQUENCE [LARGE SCALE GENOMIC DNA]</scope>
    <source>
        <strain evidence="2 3">DSM 6482</strain>
    </source>
</reference>
<dbReference type="Proteomes" id="UP000470772">
    <property type="component" value="Unassembled WGS sequence"/>
</dbReference>
<name>A0A6A9QJW6_SULME</name>
<proteinExistence type="predicted"/>
<keyword evidence="1" id="KW-0812">Transmembrane</keyword>
<dbReference type="EMBL" id="WGGD01000005">
    <property type="protein sequence ID" value="MUN29567.1"/>
    <property type="molecule type" value="Genomic_DNA"/>
</dbReference>
<gene>
    <name evidence="2" type="ORF">GC250_08980</name>
</gene>
<keyword evidence="1" id="KW-1133">Transmembrane helix</keyword>
<keyword evidence="1" id="KW-0472">Membrane</keyword>
<evidence type="ECO:0000256" key="1">
    <source>
        <dbReference type="SAM" id="Phobius"/>
    </source>
</evidence>
<protein>
    <recommendedName>
        <fullName evidence="4">Oxidase</fullName>
    </recommendedName>
</protein>